<keyword evidence="4" id="KW-0479">Metal-binding</keyword>
<dbReference type="NCBIfam" id="TIGR04053">
    <property type="entry name" value="TIGR04053 family radical SAM/SPASM domain-containing protein"/>
    <property type="match status" value="1"/>
</dbReference>
<keyword evidence="5" id="KW-0408">Iron</keyword>
<evidence type="ECO:0000256" key="5">
    <source>
        <dbReference type="ARBA" id="ARBA00023004"/>
    </source>
</evidence>
<proteinExistence type="predicted"/>
<dbReference type="GO" id="GO:0046872">
    <property type="term" value="F:metal ion binding"/>
    <property type="evidence" value="ECO:0007669"/>
    <property type="project" value="UniProtKB-KW"/>
</dbReference>
<dbReference type="Gene3D" id="3.20.20.70">
    <property type="entry name" value="Aldolase class I"/>
    <property type="match status" value="1"/>
</dbReference>
<dbReference type="InterPro" id="IPR017200">
    <property type="entry name" value="PqqE-like"/>
</dbReference>
<evidence type="ECO:0000256" key="1">
    <source>
        <dbReference type="ARBA" id="ARBA00001966"/>
    </source>
</evidence>
<sequence length="384" mass="41971">MTETPRKRPVRLLHHDAAERPFIVIWEVTRACQLVCTHCRADAIRTRNPMELSTAQGKTLLDDLAAFGTPRPLVVLTGGDPFERPDLPELVAHGTALGLSMALSPSVTPKLTREVLVELHDAGAKAISLSLDGASAATHDAFRGVDDVYDNTMTAARLVREVGYRLQINTTVTADNVHELPAILKTVLELGTTLWSVFFLIPTGRGTLLHPLTAEQEEEVLHWMHDVSELVAIKATEAPHYRRIAIQRAGVTDLDTAFPVGPLRAQLRRNTAELLTGDEPKRRAARPPIDVNSGRGFAFVDHVGMVYPSGFLPVAVGCVRDRPFPEIYRDADLLQDLRSPDNFGGRCGRCEFRAVCGGSRSHAYAVTGDPLAADPSCVYEPALQ</sequence>
<dbReference type="SFLD" id="SFLDS00029">
    <property type="entry name" value="Radical_SAM"/>
    <property type="match status" value="1"/>
</dbReference>
<feature type="domain" description="Radical SAM core" evidence="7">
    <location>
        <begin position="18"/>
        <end position="238"/>
    </location>
</feature>
<keyword evidence="9" id="KW-1185">Reference proteome</keyword>
<dbReference type="PIRSF" id="PIRSF037420">
    <property type="entry name" value="PQQ_syn_pqqE"/>
    <property type="match status" value="1"/>
</dbReference>
<accession>A0A4R8W2T3</accession>
<evidence type="ECO:0000256" key="2">
    <source>
        <dbReference type="ARBA" id="ARBA00022485"/>
    </source>
</evidence>
<gene>
    <name evidence="8" type="ORF">E3O42_11010</name>
</gene>
<protein>
    <submittedName>
        <fullName evidence="8">Radical SAM/SPASM domain-containing protein</fullName>
    </submittedName>
</protein>
<keyword evidence="3" id="KW-0949">S-adenosyl-L-methionine</keyword>
<evidence type="ECO:0000256" key="4">
    <source>
        <dbReference type="ARBA" id="ARBA00022723"/>
    </source>
</evidence>
<organism evidence="8 9">
    <name type="scientific">Cryobacterium adonitolivorans</name>
    <dbReference type="NCBI Taxonomy" id="1259189"/>
    <lineage>
        <taxon>Bacteria</taxon>
        <taxon>Bacillati</taxon>
        <taxon>Actinomycetota</taxon>
        <taxon>Actinomycetes</taxon>
        <taxon>Micrococcales</taxon>
        <taxon>Microbacteriaceae</taxon>
        <taxon>Cryobacterium</taxon>
    </lineage>
</organism>
<dbReference type="Pfam" id="PF04055">
    <property type="entry name" value="Radical_SAM"/>
    <property type="match status" value="1"/>
</dbReference>
<dbReference type="InterPro" id="IPR007197">
    <property type="entry name" value="rSAM"/>
</dbReference>
<comment type="cofactor">
    <cofactor evidence="1">
        <name>[4Fe-4S] cluster</name>
        <dbReference type="ChEBI" id="CHEBI:49883"/>
    </cofactor>
</comment>
<keyword evidence="2" id="KW-0004">4Fe-4S</keyword>
<dbReference type="SFLD" id="SFLDG01067">
    <property type="entry name" value="SPASM/twitch_domain_containing"/>
    <property type="match status" value="1"/>
</dbReference>
<comment type="caution">
    <text evidence="8">The sequence shown here is derived from an EMBL/GenBank/DDBJ whole genome shotgun (WGS) entry which is preliminary data.</text>
</comment>
<evidence type="ECO:0000313" key="8">
    <source>
        <dbReference type="EMBL" id="TFC01145.1"/>
    </source>
</evidence>
<reference evidence="8 9" key="1">
    <citation type="submission" date="2019-03" db="EMBL/GenBank/DDBJ databases">
        <title>Genomics of glacier-inhabiting Cryobacterium strains.</title>
        <authorList>
            <person name="Liu Q."/>
            <person name="Xin Y.-H."/>
        </authorList>
    </citation>
    <scope>NUCLEOTIDE SEQUENCE [LARGE SCALE GENOMIC DNA]</scope>
    <source>
        <strain evidence="8 9">RHLS22-1</strain>
    </source>
</reference>
<dbReference type="PANTHER" id="PTHR11228">
    <property type="entry name" value="RADICAL SAM DOMAIN PROTEIN"/>
    <property type="match status" value="1"/>
</dbReference>
<name>A0A4R8W2T3_9MICO</name>
<dbReference type="PROSITE" id="PS51918">
    <property type="entry name" value="RADICAL_SAM"/>
    <property type="match status" value="1"/>
</dbReference>
<dbReference type="CDD" id="cd21123">
    <property type="entry name" value="SPASM_MftC-like"/>
    <property type="match status" value="1"/>
</dbReference>
<evidence type="ECO:0000256" key="6">
    <source>
        <dbReference type="ARBA" id="ARBA00023014"/>
    </source>
</evidence>
<dbReference type="OrthoDB" id="9782387at2"/>
<dbReference type="AlphaFoldDB" id="A0A4R8W2T3"/>
<evidence type="ECO:0000313" key="9">
    <source>
        <dbReference type="Proteomes" id="UP000297907"/>
    </source>
</evidence>
<dbReference type="Proteomes" id="UP000297907">
    <property type="component" value="Unassembled WGS sequence"/>
</dbReference>
<dbReference type="EMBL" id="SOFL01000036">
    <property type="protein sequence ID" value="TFC01145.1"/>
    <property type="molecule type" value="Genomic_DNA"/>
</dbReference>
<evidence type="ECO:0000256" key="3">
    <source>
        <dbReference type="ARBA" id="ARBA00022691"/>
    </source>
</evidence>
<dbReference type="InterPro" id="IPR058240">
    <property type="entry name" value="rSAM_sf"/>
</dbReference>
<dbReference type="InterPro" id="IPR013785">
    <property type="entry name" value="Aldolase_TIM"/>
</dbReference>
<dbReference type="GO" id="GO:0051539">
    <property type="term" value="F:4 iron, 4 sulfur cluster binding"/>
    <property type="evidence" value="ECO:0007669"/>
    <property type="project" value="UniProtKB-KW"/>
</dbReference>
<keyword evidence="6" id="KW-0411">Iron-sulfur</keyword>
<dbReference type="CDD" id="cd01335">
    <property type="entry name" value="Radical_SAM"/>
    <property type="match status" value="1"/>
</dbReference>
<dbReference type="PANTHER" id="PTHR11228:SF34">
    <property type="entry name" value="TUNGSTEN-CONTAINING ALDEHYDE FERREDOXIN OXIDOREDUCTASE COFACTOR MODIFYING PROTEIN"/>
    <property type="match status" value="1"/>
</dbReference>
<dbReference type="InterPro" id="IPR050377">
    <property type="entry name" value="Radical_SAM_PqqE_MftC-like"/>
</dbReference>
<evidence type="ECO:0000259" key="7">
    <source>
        <dbReference type="PROSITE" id="PS51918"/>
    </source>
</evidence>
<dbReference type="GO" id="GO:0003824">
    <property type="term" value="F:catalytic activity"/>
    <property type="evidence" value="ECO:0007669"/>
    <property type="project" value="InterPro"/>
</dbReference>
<dbReference type="SUPFAM" id="SSF102114">
    <property type="entry name" value="Radical SAM enzymes"/>
    <property type="match status" value="1"/>
</dbReference>